<keyword evidence="2" id="KW-1185">Reference proteome</keyword>
<organism evidence="1 2">
    <name type="scientific">Pleomassaria siparia CBS 279.74</name>
    <dbReference type="NCBI Taxonomy" id="1314801"/>
    <lineage>
        <taxon>Eukaryota</taxon>
        <taxon>Fungi</taxon>
        <taxon>Dikarya</taxon>
        <taxon>Ascomycota</taxon>
        <taxon>Pezizomycotina</taxon>
        <taxon>Dothideomycetes</taxon>
        <taxon>Pleosporomycetidae</taxon>
        <taxon>Pleosporales</taxon>
        <taxon>Pleomassariaceae</taxon>
        <taxon>Pleomassaria</taxon>
    </lineage>
</organism>
<accession>A0A6G1KJV7</accession>
<dbReference type="OrthoDB" id="419598at2759"/>
<evidence type="ECO:0000313" key="1">
    <source>
        <dbReference type="EMBL" id="KAF2713114.1"/>
    </source>
</evidence>
<dbReference type="SUPFAM" id="SSF51735">
    <property type="entry name" value="NAD(P)-binding Rossmann-fold domains"/>
    <property type="match status" value="1"/>
</dbReference>
<evidence type="ECO:0000313" key="2">
    <source>
        <dbReference type="Proteomes" id="UP000799428"/>
    </source>
</evidence>
<proteinExistence type="predicted"/>
<dbReference type="Gene3D" id="3.40.50.720">
    <property type="entry name" value="NAD(P)-binding Rossmann-like Domain"/>
    <property type="match status" value="1"/>
</dbReference>
<dbReference type="InterPro" id="IPR036291">
    <property type="entry name" value="NAD(P)-bd_dom_sf"/>
</dbReference>
<dbReference type="AlphaFoldDB" id="A0A6G1KJV7"/>
<name>A0A6G1KJV7_9PLEO</name>
<dbReference type="EMBL" id="MU005765">
    <property type="protein sequence ID" value="KAF2713114.1"/>
    <property type="molecule type" value="Genomic_DNA"/>
</dbReference>
<protein>
    <recommendedName>
        <fullName evidence="3">NmrA-like domain-containing protein</fullName>
    </recommendedName>
</protein>
<sequence>MNHAAKHQIEEVLIESNLPYTILQPGTFMDNIPIGLLLLASQDDPVFPAAWSTVQPFSWLALADLAHAMRTVLDERERHFYATYPLVSTTELVSF</sequence>
<gene>
    <name evidence="1" type="ORF">K504DRAFT_461693</name>
</gene>
<dbReference type="Proteomes" id="UP000799428">
    <property type="component" value="Unassembled WGS sequence"/>
</dbReference>
<reference evidence="1" key="1">
    <citation type="journal article" date="2020" name="Stud. Mycol.">
        <title>101 Dothideomycetes genomes: a test case for predicting lifestyles and emergence of pathogens.</title>
        <authorList>
            <person name="Haridas S."/>
            <person name="Albert R."/>
            <person name="Binder M."/>
            <person name="Bloem J."/>
            <person name="Labutti K."/>
            <person name="Salamov A."/>
            <person name="Andreopoulos B."/>
            <person name="Baker S."/>
            <person name="Barry K."/>
            <person name="Bills G."/>
            <person name="Bluhm B."/>
            <person name="Cannon C."/>
            <person name="Castanera R."/>
            <person name="Culley D."/>
            <person name="Daum C."/>
            <person name="Ezra D."/>
            <person name="Gonzalez J."/>
            <person name="Henrissat B."/>
            <person name="Kuo A."/>
            <person name="Liang C."/>
            <person name="Lipzen A."/>
            <person name="Lutzoni F."/>
            <person name="Magnuson J."/>
            <person name="Mondo S."/>
            <person name="Nolan M."/>
            <person name="Ohm R."/>
            <person name="Pangilinan J."/>
            <person name="Park H.-J."/>
            <person name="Ramirez L."/>
            <person name="Alfaro M."/>
            <person name="Sun H."/>
            <person name="Tritt A."/>
            <person name="Yoshinaga Y."/>
            <person name="Zwiers L.-H."/>
            <person name="Turgeon B."/>
            <person name="Goodwin S."/>
            <person name="Spatafora J."/>
            <person name="Crous P."/>
            <person name="Grigoriev I."/>
        </authorList>
    </citation>
    <scope>NUCLEOTIDE SEQUENCE</scope>
    <source>
        <strain evidence="1">CBS 279.74</strain>
    </source>
</reference>
<evidence type="ECO:0008006" key="3">
    <source>
        <dbReference type="Google" id="ProtNLM"/>
    </source>
</evidence>